<dbReference type="EMBL" id="JBJXBP010000002">
    <property type="protein sequence ID" value="KAL3843456.1"/>
    <property type="molecule type" value="Genomic_DNA"/>
</dbReference>
<evidence type="ECO:0000256" key="1">
    <source>
        <dbReference type="SAM" id="Phobius"/>
    </source>
</evidence>
<keyword evidence="1" id="KW-0812">Transmembrane</keyword>
<keyword evidence="1" id="KW-0472">Membrane</keyword>
<keyword evidence="3" id="KW-1185">Reference proteome</keyword>
<sequence length="81" mass="9380">MFPCTSPNFILETLGRHSSCCFKILIIAILHHHSVKLLIMLIIVAYRSPMTDVDKHRPSLYSLENSIWKEANERSFAISFF</sequence>
<evidence type="ECO:0000313" key="3">
    <source>
        <dbReference type="Proteomes" id="UP001634393"/>
    </source>
</evidence>
<name>A0ABD3U200_9LAMI</name>
<accession>A0ABD3U200</accession>
<organism evidence="2 3">
    <name type="scientific">Penstemon smallii</name>
    <dbReference type="NCBI Taxonomy" id="265156"/>
    <lineage>
        <taxon>Eukaryota</taxon>
        <taxon>Viridiplantae</taxon>
        <taxon>Streptophyta</taxon>
        <taxon>Embryophyta</taxon>
        <taxon>Tracheophyta</taxon>
        <taxon>Spermatophyta</taxon>
        <taxon>Magnoliopsida</taxon>
        <taxon>eudicotyledons</taxon>
        <taxon>Gunneridae</taxon>
        <taxon>Pentapetalae</taxon>
        <taxon>asterids</taxon>
        <taxon>lamiids</taxon>
        <taxon>Lamiales</taxon>
        <taxon>Plantaginaceae</taxon>
        <taxon>Cheloneae</taxon>
        <taxon>Penstemon</taxon>
    </lineage>
</organism>
<evidence type="ECO:0000313" key="2">
    <source>
        <dbReference type="EMBL" id="KAL3843456.1"/>
    </source>
</evidence>
<protein>
    <submittedName>
        <fullName evidence="2">Uncharacterized protein</fullName>
    </submittedName>
</protein>
<comment type="caution">
    <text evidence="2">The sequence shown here is derived from an EMBL/GenBank/DDBJ whole genome shotgun (WGS) entry which is preliminary data.</text>
</comment>
<feature type="transmembrane region" description="Helical" evidence="1">
    <location>
        <begin position="24"/>
        <end position="46"/>
    </location>
</feature>
<gene>
    <name evidence="2" type="ORF">ACJIZ3_000859</name>
</gene>
<reference evidence="2 3" key="1">
    <citation type="submission" date="2024-12" db="EMBL/GenBank/DDBJ databases">
        <title>The unique morphological basis and parallel evolutionary history of personate flowers in Penstemon.</title>
        <authorList>
            <person name="Depatie T.H."/>
            <person name="Wessinger C.A."/>
        </authorList>
    </citation>
    <scope>NUCLEOTIDE SEQUENCE [LARGE SCALE GENOMIC DNA]</scope>
    <source>
        <strain evidence="2">WTNN_2</strain>
        <tissue evidence="2">Leaf</tissue>
    </source>
</reference>
<dbReference type="Proteomes" id="UP001634393">
    <property type="component" value="Unassembled WGS sequence"/>
</dbReference>
<dbReference type="AlphaFoldDB" id="A0ABD3U200"/>
<proteinExistence type="predicted"/>
<keyword evidence="1" id="KW-1133">Transmembrane helix</keyword>